<reference evidence="1" key="1">
    <citation type="journal article" date="2022" name="bioRxiv">
        <title>Population genetic analysis of Ophidiomyces ophidiicola, the causative agent of snake fungal disease, indicates recent introductions to the USA.</title>
        <authorList>
            <person name="Ladner J.T."/>
            <person name="Palmer J.M."/>
            <person name="Ettinger C.L."/>
            <person name="Stajich J.E."/>
            <person name="Farrell T.M."/>
            <person name="Glorioso B.M."/>
            <person name="Lawson B."/>
            <person name="Price S.J."/>
            <person name="Stengle A.G."/>
            <person name="Grear D.A."/>
            <person name="Lorch J.M."/>
        </authorList>
    </citation>
    <scope>NUCLEOTIDE SEQUENCE</scope>
    <source>
        <strain evidence="1">NWHC 24266-5</strain>
    </source>
</reference>
<proteinExistence type="predicted"/>
<sequence length="133" mass="13643">MIESGTYISSTRLKSGIDPIGTSLDLGVGGLLGSDVEASASGSDAAAMRTASTKRRANSSAQEIAGDAGVLLCVAGLGPSAILSNRESIRVYLPHRLKEILETTETSVLKGIARSYAKGRVKPGAPATQENQA</sequence>
<protein>
    <submittedName>
        <fullName evidence="1">Uncharacterized protein</fullName>
    </submittedName>
</protein>
<name>A0ACB8UVH3_9EURO</name>
<dbReference type="EMBL" id="JALBCA010000052">
    <property type="protein sequence ID" value="KAI2386001.1"/>
    <property type="molecule type" value="Genomic_DNA"/>
</dbReference>
<organism evidence="1">
    <name type="scientific">Ophidiomyces ophidiicola</name>
    <dbReference type="NCBI Taxonomy" id="1387563"/>
    <lineage>
        <taxon>Eukaryota</taxon>
        <taxon>Fungi</taxon>
        <taxon>Dikarya</taxon>
        <taxon>Ascomycota</taxon>
        <taxon>Pezizomycotina</taxon>
        <taxon>Eurotiomycetes</taxon>
        <taxon>Eurotiomycetidae</taxon>
        <taxon>Onygenales</taxon>
        <taxon>Onygenaceae</taxon>
        <taxon>Ophidiomyces</taxon>
    </lineage>
</organism>
<comment type="caution">
    <text evidence="1">The sequence shown here is derived from an EMBL/GenBank/DDBJ whole genome shotgun (WGS) entry which is preliminary data.</text>
</comment>
<accession>A0ACB8UVH3</accession>
<gene>
    <name evidence="1" type="ORF">LOY88_003765</name>
</gene>
<evidence type="ECO:0000313" key="1">
    <source>
        <dbReference type="EMBL" id="KAI2386001.1"/>
    </source>
</evidence>